<dbReference type="InterPro" id="IPR053135">
    <property type="entry name" value="AKR2_Oxidoreductase"/>
</dbReference>
<protein>
    <submittedName>
        <fullName evidence="2">Aldo/keto reductase</fullName>
    </submittedName>
</protein>
<dbReference type="Proteomes" id="UP001652445">
    <property type="component" value="Unassembled WGS sequence"/>
</dbReference>
<proteinExistence type="predicted"/>
<dbReference type="SUPFAM" id="SSF51430">
    <property type="entry name" value="NAD(P)-linked oxidoreductase"/>
    <property type="match status" value="1"/>
</dbReference>
<keyword evidence="3" id="KW-1185">Reference proteome</keyword>
<evidence type="ECO:0000313" key="2">
    <source>
        <dbReference type="EMBL" id="MCU6797118.1"/>
    </source>
</evidence>
<dbReference type="Pfam" id="PF00248">
    <property type="entry name" value="Aldo_ket_red"/>
    <property type="match status" value="1"/>
</dbReference>
<organism evidence="2 3">
    <name type="scientific">Paenibacillus baimaensis</name>
    <dbReference type="NCBI Taxonomy" id="2982185"/>
    <lineage>
        <taxon>Bacteria</taxon>
        <taxon>Bacillati</taxon>
        <taxon>Bacillota</taxon>
        <taxon>Bacilli</taxon>
        <taxon>Bacillales</taxon>
        <taxon>Paenibacillaceae</taxon>
        <taxon>Paenibacillus</taxon>
    </lineage>
</organism>
<comment type="caution">
    <text evidence="2">The sequence shown here is derived from an EMBL/GenBank/DDBJ whole genome shotgun (WGS) entry which is preliminary data.</text>
</comment>
<dbReference type="CDD" id="cd19095">
    <property type="entry name" value="AKR_PA4992-like"/>
    <property type="match status" value="1"/>
</dbReference>
<evidence type="ECO:0000259" key="1">
    <source>
        <dbReference type="Pfam" id="PF00248"/>
    </source>
</evidence>
<dbReference type="PANTHER" id="PTHR43312:SF1">
    <property type="entry name" value="NADP-DEPENDENT OXIDOREDUCTASE DOMAIN-CONTAINING PROTEIN"/>
    <property type="match status" value="1"/>
</dbReference>
<accession>A0ABT2UR28</accession>
<dbReference type="Gene3D" id="3.20.20.100">
    <property type="entry name" value="NADP-dependent oxidoreductase domain"/>
    <property type="match status" value="1"/>
</dbReference>
<sequence length="300" mass="33086">MEKRRFGKTDMFVSVLGFGGAEIGYQQASLSTVERLLGSALDAGLNVIDTAECYKSSEELIGQAVKHRRNDYYLFTKCGHASGFDAKDWDPRMLADSIDRSLQRLQTDYVDLIHLHSCSEAILRDGEVIAVLQRAQEAGKTRYIGYSGDGQAALYALQCGAFDSLQTSVNIADQQAIELTLPEAVVRQVGVVAKRPIANAAWMSGSEKPKEAYHHTYWERLQQLNYDFLKQDAAEGIEQALRFTLSQPAVATAIVGTTKPDRWLQNAALADKGVLTNAQLLSIRARWNEVAAGKEWVGQG</sequence>
<dbReference type="PANTHER" id="PTHR43312">
    <property type="entry name" value="D-THREO-ALDOSE 1-DEHYDROGENASE"/>
    <property type="match status" value="1"/>
</dbReference>
<name>A0ABT2UR28_9BACL</name>
<dbReference type="RefSeq" id="WP_262687933.1">
    <property type="nucleotide sequence ID" value="NZ_JAOQIO010000113.1"/>
</dbReference>
<dbReference type="PRINTS" id="PR00069">
    <property type="entry name" value="ALDKETRDTASE"/>
</dbReference>
<gene>
    <name evidence="2" type="ORF">OB236_33810</name>
</gene>
<feature type="domain" description="NADP-dependent oxidoreductase" evidence="1">
    <location>
        <begin position="16"/>
        <end position="284"/>
    </location>
</feature>
<dbReference type="InterPro" id="IPR036812">
    <property type="entry name" value="NAD(P)_OxRdtase_dom_sf"/>
</dbReference>
<dbReference type="InterPro" id="IPR023210">
    <property type="entry name" value="NADP_OxRdtase_dom"/>
</dbReference>
<evidence type="ECO:0000313" key="3">
    <source>
        <dbReference type="Proteomes" id="UP001652445"/>
    </source>
</evidence>
<reference evidence="2 3" key="1">
    <citation type="submission" date="2022-09" db="EMBL/GenBank/DDBJ databases">
        <authorList>
            <person name="Han X.L."/>
            <person name="Wang Q."/>
            <person name="Lu T."/>
        </authorList>
    </citation>
    <scope>NUCLEOTIDE SEQUENCE [LARGE SCALE GENOMIC DNA]</scope>
    <source>
        <strain evidence="2 3">WQ 127069</strain>
    </source>
</reference>
<dbReference type="EMBL" id="JAOQIO010000113">
    <property type="protein sequence ID" value="MCU6797118.1"/>
    <property type="molecule type" value="Genomic_DNA"/>
</dbReference>
<dbReference type="InterPro" id="IPR020471">
    <property type="entry name" value="AKR"/>
</dbReference>